<proteinExistence type="predicted"/>
<feature type="transmembrane region" description="Helical" evidence="1">
    <location>
        <begin position="143"/>
        <end position="161"/>
    </location>
</feature>
<organism evidence="2 3">
    <name type="scientific">Panicum virgatum</name>
    <name type="common">Blackwell switchgrass</name>
    <dbReference type="NCBI Taxonomy" id="38727"/>
    <lineage>
        <taxon>Eukaryota</taxon>
        <taxon>Viridiplantae</taxon>
        <taxon>Streptophyta</taxon>
        <taxon>Embryophyta</taxon>
        <taxon>Tracheophyta</taxon>
        <taxon>Spermatophyta</taxon>
        <taxon>Magnoliopsida</taxon>
        <taxon>Liliopsida</taxon>
        <taxon>Poales</taxon>
        <taxon>Poaceae</taxon>
        <taxon>PACMAD clade</taxon>
        <taxon>Panicoideae</taxon>
        <taxon>Panicodae</taxon>
        <taxon>Paniceae</taxon>
        <taxon>Panicinae</taxon>
        <taxon>Panicum</taxon>
        <taxon>Panicum sect. Hiantes</taxon>
    </lineage>
</organism>
<evidence type="ECO:0000313" key="2">
    <source>
        <dbReference type="EMBL" id="KAG2642629.1"/>
    </source>
</evidence>
<reference evidence="2" key="1">
    <citation type="submission" date="2020-05" db="EMBL/GenBank/DDBJ databases">
        <title>WGS assembly of Panicum virgatum.</title>
        <authorList>
            <person name="Lovell J.T."/>
            <person name="Jenkins J."/>
            <person name="Shu S."/>
            <person name="Juenger T.E."/>
            <person name="Schmutz J."/>
        </authorList>
    </citation>
    <scope>NUCLEOTIDE SEQUENCE</scope>
    <source>
        <strain evidence="2">AP13</strain>
    </source>
</reference>
<protein>
    <submittedName>
        <fullName evidence="2">Uncharacterized protein</fullName>
    </submittedName>
</protein>
<accession>A0A8T0WHL7</accession>
<dbReference type="Proteomes" id="UP000823388">
    <property type="component" value="Chromosome 2K"/>
</dbReference>
<keyword evidence="1" id="KW-0472">Membrane</keyword>
<evidence type="ECO:0000256" key="1">
    <source>
        <dbReference type="SAM" id="Phobius"/>
    </source>
</evidence>
<name>A0A8T0WHL7_PANVG</name>
<gene>
    <name evidence="2" type="ORF">PVAP13_2KG191264</name>
</gene>
<sequence length="197" mass="20779">MGSPDLAGPWVDLLSAWLNAAGPAPVPPPSCLSCGRAVLAARASAPVGRARGVGAPRARACLARRAAFAVGVSAPVGRGAPPPPPLLGPGRGLRLRRPRCRRRSPWPGLWFAAFVAALGAVAAPSPPVLGGRRGWWWLRGRRPSVPMLFCCISAVLCLRLWSDQADALPLSSSRRKLGRRRRFLGGCLAAICCAVRF</sequence>
<dbReference type="AlphaFoldDB" id="A0A8T0WHL7"/>
<evidence type="ECO:0000313" key="3">
    <source>
        <dbReference type="Proteomes" id="UP000823388"/>
    </source>
</evidence>
<comment type="caution">
    <text evidence="2">The sequence shown here is derived from an EMBL/GenBank/DDBJ whole genome shotgun (WGS) entry which is preliminary data.</text>
</comment>
<feature type="transmembrane region" description="Helical" evidence="1">
    <location>
        <begin position="104"/>
        <end position="123"/>
    </location>
</feature>
<dbReference type="EMBL" id="CM029039">
    <property type="protein sequence ID" value="KAG2642629.1"/>
    <property type="molecule type" value="Genomic_DNA"/>
</dbReference>
<keyword evidence="1" id="KW-0812">Transmembrane</keyword>
<keyword evidence="1" id="KW-1133">Transmembrane helix</keyword>
<keyword evidence="3" id="KW-1185">Reference proteome</keyword>